<dbReference type="GO" id="GO:0005829">
    <property type="term" value="C:cytosol"/>
    <property type="evidence" value="ECO:0007669"/>
    <property type="project" value="TreeGrafter"/>
</dbReference>
<dbReference type="Gene3D" id="3.30.70.270">
    <property type="match status" value="1"/>
</dbReference>
<comment type="catalytic activity">
    <reaction evidence="11">
        <text>DNA(n) + a 2'-deoxyribonucleoside 5'-triphosphate = DNA(n+1) + diphosphate</text>
        <dbReference type="Rhea" id="RHEA:22508"/>
        <dbReference type="Rhea" id="RHEA-COMP:17339"/>
        <dbReference type="Rhea" id="RHEA-COMP:17340"/>
        <dbReference type="ChEBI" id="CHEBI:33019"/>
        <dbReference type="ChEBI" id="CHEBI:61560"/>
        <dbReference type="ChEBI" id="CHEBI:173112"/>
        <dbReference type="EC" id="2.7.7.7"/>
    </reaction>
</comment>
<evidence type="ECO:0000256" key="3">
    <source>
        <dbReference type="ARBA" id="ARBA00012417"/>
    </source>
</evidence>
<keyword evidence="5" id="KW-0548">Nucleotidyltransferase</keyword>
<evidence type="ECO:0000259" key="12">
    <source>
        <dbReference type="PROSITE" id="PS50173"/>
    </source>
</evidence>
<evidence type="ECO:0000256" key="2">
    <source>
        <dbReference type="ARBA" id="ARBA00011245"/>
    </source>
</evidence>
<proteinExistence type="inferred from homology"/>
<evidence type="ECO:0000256" key="4">
    <source>
        <dbReference type="ARBA" id="ARBA00022679"/>
    </source>
</evidence>
<dbReference type="Proteomes" id="UP000256941">
    <property type="component" value="Unassembled WGS sequence"/>
</dbReference>
<dbReference type="InterPro" id="IPR017961">
    <property type="entry name" value="DNA_pol_Y-fam_little_finger"/>
</dbReference>
<dbReference type="EC" id="2.7.7.7" evidence="3"/>
<keyword evidence="7" id="KW-0227">DNA damage</keyword>
<evidence type="ECO:0000256" key="10">
    <source>
        <dbReference type="ARBA" id="ARBA00025589"/>
    </source>
</evidence>
<dbReference type="Gene3D" id="3.40.1170.60">
    <property type="match status" value="1"/>
</dbReference>
<dbReference type="PANTHER" id="PTHR11076">
    <property type="entry name" value="DNA REPAIR POLYMERASE UMUC / TRANSFERASE FAMILY MEMBER"/>
    <property type="match status" value="1"/>
</dbReference>
<dbReference type="PANTHER" id="PTHR11076:SF34">
    <property type="entry name" value="PROTEIN UMUC"/>
    <property type="match status" value="1"/>
</dbReference>
<dbReference type="Pfam" id="PF00817">
    <property type="entry name" value="IMS"/>
    <property type="match status" value="1"/>
</dbReference>
<feature type="domain" description="UmuC" evidence="12">
    <location>
        <begin position="6"/>
        <end position="189"/>
    </location>
</feature>
<accession>A0A3D9XK34</accession>
<dbReference type="InterPro" id="IPR043502">
    <property type="entry name" value="DNA/RNA_pol_sf"/>
</dbReference>
<dbReference type="AlphaFoldDB" id="A0A3D9XK34"/>
<dbReference type="GO" id="GO:0003887">
    <property type="term" value="F:DNA-directed DNA polymerase activity"/>
    <property type="evidence" value="ECO:0007669"/>
    <property type="project" value="TreeGrafter"/>
</dbReference>
<comment type="subunit">
    <text evidence="2">Monomer.</text>
</comment>
<evidence type="ECO:0000313" key="14">
    <source>
        <dbReference type="Proteomes" id="UP000256941"/>
    </source>
</evidence>
<comment type="similarity">
    <text evidence="1">Belongs to the DNA polymerase type-Y family.</text>
</comment>
<dbReference type="GO" id="GO:0003684">
    <property type="term" value="F:damaged DNA binding"/>
    <property type="evidence" value="ECO:0007669"/>
    <property type="project" value="InterPro"/>
</dbReference>
<keyword evidence="4" id="KW-0808">Transferase</keyword>
<sequence>MGPFRTLYIDMNSFFASVEQQLNPAIRGRPVAITAMENEKGCCVAASYEAKAHGVKTGTSVPDARRLCPGIVFLPSRHRLYVRFNLRVAAVLDRYAELERIRSVDEFQIVLSGDATELDGARALVARLKAAVAAEVGECLRFSAGIGPNHLLAKIAGKLEKPNGCQHLGRDNMPDRIAHLTLDDLPGISRSMRARLERAGVRDVVSLCRLDPRHARAIWRSVEGERFVRALQGEPIPLVKTRRGGFGNSKVLAPEFRAPAEAYLVSRWLLEKASARLRRDGRVAGSFSLHLSPLGRYPWARSMRCAPTQDTLEFMRMNRALWRRAWPEIRGTQLLSIGVHLGDVDHLNSRTGDLLLPVAPAERTLGERASAAADFINQRFGPGTIQFGINRPHPGFFERG</sequence>
<comment type="caution">
    <text evidence="13">The sequence shown here is derived from an EMBL/GenBank/DDBJ whole genome shotgun (WGS) entry which is preliminary data.</text>
</comment>
<protein>
    <recommendedName>
        <fullName evidence="3">DNA-directed DNA polymerase</fullName>
        <ecNumber evidence="3">2.7.7.7</ecNumber>
    </recommendedName>
</protein>
<dbReference type="InterPro" id="IPR043128">
    <property type="entry name" value="Rev_trsase/Diguanyl_cyclase"/>
</dbReference>
<dbReference type="Pfam" id="PF11799">
    <property type="entry name" value="IMS_C"/>
    <property type="match status" value="1"/>
</dbReference>
<evidence type="ECO:0000256" key="6">
    <source>
        <dbReference type="ARBA" id="ARBA00022723"/>
    </source>
</evidence>
<gene>
    <name evidence="13" type="ORF">BDD41_2690</name>
</gene>
<name>A0A3D9XK34_PARVE</name>
<evidence type="ECO:0000256" key="8">
    <source>
        <dbReference type="ARBA" id="ARBA00022842"/>
    </source>
</evidence>
<evidence type="ECO:0000256" key="5">
    <source>
        <dbReference type="ARBA" id="ARBA00022695"/>
    </source>
</evidence>
<comment type="function">
    <text evidence="10">Poorly processive, error-prone DNA polymerase involved in untargeted mutagenesis. Copies undamaged DNA at stalled replication forks, which arise in vivo from mismatched or misaligned primer ends. These misaligned primers can be extended by PolIV. Exhibits no 3'-5' exonuclease (proofreading) activity. May be involved in translesional synthesis, in conjunction with the beta clamp from PolIII.</text>
</comment>
<keyword evidence="9" id="KW-0234">DNA repair</keyword>
<dbReference type="SUPFAM" id="SSF56672">
    <property type="entry name" value="DNA/RNA polymerases"/>
    <property type="match status" value="1"/>
</dbReference>
<evidence type="ECO:0000256" key="7">
    <source>
        <dbReference type="ARBA" id="ARBA00022763"/>
    </source>
</evidence>
<evidence type="ECO:0000313" key="13">
    <source>
        <dbReference type="EMBL" id="REF69971.1"/>
    </source>
</evidence>
<reference evidence="13 14" key="1">
    <citation type="submission" date="2018-08" db="EMBL/GenBank/DDBJ databases">
        <title>Genomic Encyclopedia of Archaeal and Bacterial Type Strains, Phase II (KMG-II): from individual species to whole genera.</title>
        <authorList>
            <person name="Goeker M."/>
        </authorList>
    </citation>
    <scope>NUCLEOTIDE SEQUENCE [LARGE SCALE GENOMIC DNA]</scope>
    <source>
        <strain evidence="13 14">DSM 17099</strain>
    </source>
</reference>
<dbReference type="GO" id="GO:0009432">
    <property type="term" value="P:SOS response"/>
    <property type="evidence" value="ECO:0007669"/>
    <property type="project" value="TreeGrafter"/>
</dbReference>
<dbReference type="EMBL" id="QTUJ01000002">
    <property type="protein sequence ID" value="REF69971.1"/>
    <property type="molecule type" value="Genomic_DNA"/>
</dbReference>
<keyword evidence="6" id="KW-0479">Metal-binding</keyword>
<dbReference type="GO" id="GO:0006281">
    <property type="term" value="P:DNA repair"/>
    <property type="evidence" value="ECO:0007669"/>
    <property type="project" value="UniProtKB-KW"/>
</dbReference>
<evidence type="ECO:0000256" key="1">
    <source>
        <dbReference type="ARBA" id="ARBA00010945"/>
    </source>
</evidence>
<organism evidence="13 14">
    <name type="scientific">Paracoccus versutus</name>
    <name type="common">Thiobacillus versutus</name>
    <dbReference type="NCBI Taxonomy" id="34007"/>
    <lineage>
        <taxon>Bacteria</taxon>
        <taxon>Pseudomonadati</taxon>
        <taxon>Pseudomonadota</taxon>
        <taxon>Alphaproteobacteria</taxon>
        <taxon>Rhodobacterales</taxon>
        <taxon>Paracoccaceae</taxon>
        <taxon>Paracoccus</taxon>
    </lineage>
</organism>
<dbReference type="GO" id="GO:0042276">
    <property type="term" value="P:error-prone translesion synthesis"/>
    <property type="evidence" value="ECO:0007669"/>
    <property type="project" value="TreeGrafter"/>
</dbReference>
<dbReference type="PROSITE" id="PS50173">
    <property type="entry name" value="UMUC"/>
    <property type="match status" value="1"/>
</dbReference>
<dbReference type="FunFam" id="3.40.1170.60:FF:000003">
    <property type="entry name" value="DNA polymerase eta"/>
    <property type="match status" value="1"/>
</dbReference>
<dbReference type="RefSeq" id="WP_116222086.1">
    <property type="nucleotide sequence ID" value="NZ_CP038197.1"/>
</dbReference>
<dbReference type="InterPro" id="IPR050116">
    <property type="entry name" value="DNA_polymerase-Y"/>
</dbReference>
<dbReference type="GO" id="GO:0046872">
    <property type="term" value="F:metal ion binding"/>
    <property type="evidence" value="ECO:0007669"/>
    <property type="project" value="UniProtKB-KW"/>
</dbReference>
<evidence type="ECO:0000256" key="11">
    <source>
        <dbReference type="ARBA" id="ARBA00049244"/>
    </source>
</evidence>
<dbReference type="InterPro" id="IPR001126">
    <property type="entry name" value="UmuC"/>
</dbReference>
<keyword evidence="8" id="KW-0460">Magnesium</keyword>
<evidence type="ECO:0000256" key="9">
    <source>
        <dbReference type="ARBA" id="ARBA00023204"/>
    </source>
</evidence>